<keyword evidence="10" id="KW-1185">Reference proteome</keyword>
<keyword evidence="5 7" id="KW-0520">NAD</keyword>
<evidence type="ECO:0000256" key="2">
    <source>
        <dbReference type="ARBA" id="ARBA00006601"/>
    </source>
</evidence>
<protein>
    <recommendedName>
        <fullName evidence="3 7">UDP-glucose 6-dehydrogenase</fullName>
        <ecNumber evidence="3 7">1.1.1.22</ecNumber>
    </recommendedName>
</protein>
<dbReference type="Pfam" id="PF03720">
    <property type="entry name" value="UDPG_MGDP_dh_C"/>
    <property type="match status" value="1"/>
</dbReference>
<sequence>MRVCVVGSGYVGLVSGIGLAELGHEVVCVDLDAARVAEINAGVPPLHEAGLAELVDKHVGSLLTASTDLAGAAAASRLTLICVGTPSRPDGSMDTTALEAAAREIGTALRKHTGAEAPVVVVKSTVVPGTTDTLVRGIVETASGRTAGVDLGIGSNPEFLTEGQAVADFLEPDRIVLGGDAVALAALRELYAGFEGVPVLETNARTAELVKYASNAMLAAAISFSNEIADLAEQIGDIDAHEVMHGVHLSRYLTSPAPGRAGLASFYEAGCGYGGSCLPKDVAALTDAGRREGLAMPLLQAVAEVNTGRPGRLVDAVRRELGSLEGRRITVLGLAFKQDTDDVRFSPAFPVLDLLVEAGAEVTAHDPVVGESVLAPYAGAVRHTHDLAEAVEGAEAVVLVTRWAQYEELPKLLDGADTLLVDGRRMLAANSVPRYAGIGLRTVR</sequence>
<dbReference type="InterPro" id="IPR036220">
    <property type="entry name" value="UDP-Glc/GDP-Man_DH_C_sf"/>
</dbReference>
<dbReference type="SUPFAM" id="SSF52413">
    <property type="entry name" value="UDP-glucose/GDP-mannose dehydrogenase C-terminal domain"/>
    <property type="match status" value="1"/>
</dbReference>
<dbReference type="SUPFAM" id="SSF51735">
    <property type="entry name" value="NAD(P)-binding Rossmann-fold domains"/>
    <property type="match status" value="1"/>
</dbReference>
<comment type="pathway">
    <text evidence="1">Nucleotide-sugar biosynthesis; UDP-alpha-D-glucuronate biosynthesis; UDP-alpha-D-glucuronate from UDP-alpha-D-glucose: step 1/1.</text>
</comment>
<name>A0ABN2NAX3_9PSEU</name>
<dbReference type="InterPro" id="IPR001732">
    <property type="entry name" value="UDP-Glc/GDP-Man_DH_N"/>
</dbReference>
<evidence type="ECO:0000259" key="8">
    <source>
        <dbReference type="SMART" id="SM00984"/>
    </source>
</evidence>
<dbReference type="EC" id="1.1.1.22" evidence="3 7"/>
<dbReference type="RefSeq" id="WP_344420784.1">
    <property type="nucleotide sequence ID" value="NZ_BAAAQK010000018.1"/>
</dbReference>
<dbReference type="InterPro" id="IPR028357">
    <property type="entry name" value="UDPglc_DH_bac"/>
</dbReference>
<comment type="caution">
    <text evidence="9">The sequence shown here is derived from an EMBL/GenBank/DDBJ whole genome shotgun (WGS) entry which is preliminary data.</text>
</comment>
<dbReference type="InterPro" id="IPR014027">
    <property type="entry name" value="UDP-Glc/GDP-Man_DH_C"/>
</dbReference>
<dbReference type="Proteomes" id="UP001500449">
    <property type="component" value="Unassembled WGS sequence"/>
</dbReference>
<dbReference type="PANTHER" id="PTHR43750:SF3">
    <property type="entry name" value="UDP-GLUCOSE 6-DEHYDROGENASE TUAD"/>
    <property type="match status" value="1"/>
</dbReference>
<organism evidence="9 10">
    <name type="scientific">Pseudonocardia ailaonensis</name>
    <dbReference type="NCBI Taxonomy" id="367279"/>
    <lineage>
        <taxon>Bacteria</taxon>
        <taxon>Bacillati</taxon>
        <taxon>Actinomycetota</taxon>
        <taxon>Actinomycetes</taxon>
        <taxon>Pseudonocardiales</taxon>
        <taxon>Pseudonocardiaceae</taxon>
        <taxon>Pseudonocardia</taxon>
    </lineage>
</organism>
<evidence type="ECO:0000256" key="3">
    <source>
        <dbReference type="ARBA" id="ARBA00012954"/>
    </source>
</evidence>
<dbReference type="Pfam" id="PF03721">
    <property type="entry name" value="UDPG_MGDP_dh_N"/>
    <property type="match status" value="1"/>
</dbReference>
<evidence type="ECO:0000313" key="10">
    <source>
        <dbReference type="Proteomes" id="UP001500449"/>
    </source>
</evidence>
<evidence type="ECO:0000256" key="7">
    <source>
        <dbReference type="PIRNR" id="PIRNR000124"/>
    </source>
</evidence>
<dbReference type="InterPro" id="IPR008927">
    <property type="entry name" value="6-PGluconate_DH-like_C_sf"/>
</dbReference>
<dbReference type="SUPFAM" id="SSF48179">
    <property type="entry name" value="6-phosphogluconate dehydrogenase C-terminal domain-like"/>
    <property type="match status" value="1"/>
</dbReference>
<dbReference type="Pfam" id="PF00984">
    <property type="entry name" value="UDPG_MGDP_dh"/>
    <property type="match status" value="1"/>
</dbReference>
<evidence type="ECO:0000256" key="6">
    <source>
        <dbReference type="ARBA" id="ARBA00047473"/>
    </source>
</evidence>
<evidence type="ECO:0000256" key="5">
    <source>
        <dbReference type="ARBA" id="ARBA00023027"/>
    </source>
</evidence>
<dbReference type="Gene3D" id="3.40.50.720">
    <property type="entry name" value="NAD(P)-binding Rossmann-like Domain"/>
    <property type="match status" value="2"/>
</dbReference>
<dbReference type="NCBIfam" id="TIGR03026">
    <property type="entry name" value="NDP-sugDHase"/>
    <property type="match status" value="1"/>
</dbReference>
<gene>
    <name evidence="9" type="ORF">GCM10009836_46500</name>
</gene>
<comment type="similarity">
    <text evidence="2 7">Belongs to the UDP-glucose/GDP-mannose dehydrogenase family.</text>
</comment>
<dbReference type="PIRSF" id="PIRSF000124">
    <property type="entry name" value="UDPglc_GDPman_dh"/>
    <property type="match status" value="1"/>
</dbReference>
<feature type="domain" description="UDP-glucose/GDP-mannose dehydrogenase C-terminal" evidence="8">
    <location>
        <begin position="330"/>
        <end position="429"/>
    </location>
</feature>
<dbReference type="InterPro" id="IPR017476">
    <property type="entry name" value="UDP-Glc/GDP-Man"/>
</dbReference>
<evidence type="ECO:0000313" key="9">
    <source>
        <dbReference type="EMBL" id="GAA1861057.1"/>
    </source>
</evidence>
<evidence type="ECO:0000256" key="1">
    <source>
        <dbReference type="ARBA" id="ARBA00004701"/>
    </source>
</evidence>
<dbReference type="PIRSF" id="PIRSF500134">
    <property type="entry name" value="UDPglc_DH_bac"/>
    <property type="match status" value="1"/>
</dbReference>
<dbReference type="Gene3D" id="1.20.5.100">
    <property type="entry name" value="Cytochrome c1, transmembrane anchor, C-terminal"/>
    <property type="match status" value="1"/>
</dbReference>
<keyword evidence="4 7" id="KW-0560">Oxidoreductase</keyword>
<reference evidence="9 10" key="1">
    <citation type="journal article" date="2019" name="Int. J. Syst. Evol. Microbiol.">
        <title>The Global Catalogue of Microorganisms (GCM) 10K type strain sequencing project: providing services to taxonomists for standard genome sequencing and annotation.</title>
        <authorList>
            <consortium name="The Broad Institute Genomics Platform"/>
            <consortium name="The Broad Institute Genome Sequencing Center for Infectious Disease"/>
            <person name="Wu L."/>
            <person name="Ma J."/>
        </authorList>
    </citation>
    <scope>NUCLEOTIDE SEQUENCE [LARGE SCALE GENOMIC DNA]</scope>
    <source>
        <strain evidence="9 10">JCM 16009</strain>
    </source>
</reference>
<accession>A0ABN2NAX3</accession>
<dbReference type="InterPro" id="IPR036291">
    <property type="entry name" value="NAD(P)-bd_dom_sf"/>
</dbReference>
<comment type="catalytic activity">
    <reaction evidence="6 7">
        <text>UDP-alpha-D-glucose + 2 NAD(+) + H2O = UDP-alpha-D-glucuronate + 2 NADH + 3 H(+)</text>
        <dbReference type="Rhea" id="RHEA:23596"/>
        <dbReference type="ChEBI" id="CHEBI:15377"/>
        <dbReference type="ChEBI" id="CHEBI:15378"/>
        <dbReference type="ChEBI" id="CHEBI:57540"/>
        <dbReference type="ChEBI" id="CHEBI:57945"/>
        <dbReference type="ChEBI" id="CHEBI:58052"/>
        <dbReference type="ChEBI" id="CHEBI:58885"/>
        <dbReference type="EC" id="1.1.1.22"/>
    </reaction>
</comment>
<dbReference type="EMBL" id="BAAAQK010000018">
    <property type="protein sequence ID" value="GAA1861057.1"/>
    <property type="molecule type" value="Genomic_DNA"/>
</dbReference>
<dbReference type="SMART" id="SM00984">
    <property type="entry name" value="UDPG_MGDP_dh_C"/>
    <property type="match status" value="1"/>
</dbReference>
<evidence type="ECO:0000256" key="4">
    <source>
        <dbReference type="ARBA" id="ARBA00023002"/>
    </source>
</evidence>
<dbReference type="InterPro" id="IPR014026">
    <property type="entry name" value="UDP-Glc/GDP-Man_DH_dimer"/>
</dbReference>
<dbReference type="PANTHER" id="PTHR43750">
    <property type="entry name" value="UDP-GLUCOSE 6-DEHYDROGENASE TUAD"/>
    <property type="match status" value="1"/>
</dbReference>
<proteinExistence type="inferred from homology"/>